<dbReference type="Proteomes" id="UP000230340">
    <property type="component" value="Unassembled WGS sequence"/>
</dbReference>
<protein>
    <recommendedName>
        <fullName evidence="4 5">50S ribosomal protein L35</fullName>
    </recommendedName>
</protein>
<evidence type="ECO:0000256" key="4">
    <source>
        <dbReference type="ARBA" id="ARBA00035486"/>
    </source>
</evidence>
<feature type="region of interest" description="Disordered" evidence="6">
    <location>
        <begin position="24"/>
        <end position="43"/>
    </location>
</feature>
<accession>A0A2H0XE57</accession>
<evidence type="ECO:0000256" key="5">
    <source>
        <dbReference type="RuleBase" id="RU000568"/>
    </source>
</evidence>
<keyword evidence="2 5" id="KW-0689">Ribosomal protein</keyword>
<evidence type="ECO:0000313" key="7">
    <source>
        <dbReference type="EMBL" id="PIS23203.1"/>
    </source>
</evidence>
<dbReference type="PANTHER" id="PTHR33343:SF1">
    <property type="entry name" value="LARGE RIBOSOMAL SUBUNIT PROTEIN BL35M"/>
    <property type="match status" value="1"/>
</dbReference>
<comment type="caution">
    <text evidence="7">The sequence shown here is derived from an EMBL/GenBank/DDBJ whole genome shotgun (WGS) entry which is preliminary data.</text>
</comment>
<keyword evidence="3 5" id="KW-0687">Ribonucleoprotein</keyword>
<dbReference type="EMBL" id="PEYT01000009">
    <property type="protein sequence ID" value="PIS23203.1"/>
    <property type="molecule type" value="Genomic_DNA"/>
</dbReference>
<dbReference type="PANTHER" id="PTHR33343">
    <property type="entry name" value="54S RIBOSOMAL PROTEIN BL35M"/>
    <property type="match status" value="1"/>
</dbReference>
<dbReference type="InterPro" id="IPR001706">
    <property type="entry name" value="Ribosomal_bL35"/>
</dbReference>
<dbReference type="AlphaFoldDB" id="A0A2H0XE57"/>
<dbReference type="InterPro" id="IPR021137">
    <property type="entry name" value="Ribosomal_bL35-like"/>
</dbReference>
<dbReference type="InterPro" id="IPR037229">
    <property type="entry name" value="Ribosomal_bL35_sf"/>
</dbReference>
<dbReference type="Pfam" id="PF01632">
    <property type="entry name" value="Ribosomal_L35p"/>
    <property type="match status" value="1"/>
</dbReference>
<evidence type="ECO:0000256" key="3">
    <source>
        <dbReference type="ARBA" id="ARBA00023274"/>
    </source>
</evidence>
<reference evidence="8" key="1">
    <citation type="submission" date="2017-09" db="EMBL/GenBank/DDBJ databases">
        <title>Depth-based differentiation of microbial function through sediment-hosted aquifers and enrichment of novel symbionts in the deep terrestrial subsurface.</title>
        <authorList>
            <person name="Probst A.J."/>
            <person name="Ladd B."/>
            <person name="Jarett J.K."/>
            <person name="Geller-Mcgrath D.E."/>
            <person name="Sieber C.M.K."/>
            <person name="Emerson J.B."/>
            <person name="Anantharaman K."/>
            <person name="Thomas B.C."/>
            <person name="Malmstrom R."/>
            <person name="Stieglmeier M."/>
            <person name="Klingl A."/>
            <person name="Woyke T."/>
            <person name="Ryan C.M."/>
            <person name="Banfield J.F."/>
        </authorList>
    </citation>
    <scope>NUCLEOTIDE SEQUENCE [LARGE SCALE GENOMIC DNA]</scope>
</reference>
<comment type="similarity">
    <text evidence="1 5">Belongs to the bacterial ribosomal protein bL35 family.</text>
</comment>
<name>A0A2H0XE57_UNCKA</name>
<evidence type="ECO:0000313" key="8">
    <source>
        <dbReference type="Proteomes" id="UP000230340"/>
    </source>
</evidence>
<evidence type="ECO:0000256" key="1">
    <source>
        <dbReference type="ARBA" id="ARBA00006598"/>
    </source>
</evidence>
<organism evidence="7 8">
    <name type="scientific">candidate division WWE3 bacterium CG08_land_8_20_14_0_20_40_13</name>
    <dbReference type="NCBI Taxonomy" id="1975084"/>
    <lineage>
        <taxon>Bacteria</taxon>
        <taxon>Katanobacteria</taxon>
    </lineage>
</organism>
<dbReference type="GO" id="GO:0015934">
    <property type="term" value="C:large ribosomal subunit"/>
    <property type="evidence" value="ECO:0007669"/>
    <property type="project" value="TreeGrafter"/>
</dbReference>
<evidence type="ECO:0000256" key="6">
    <source>
        <dbReference type="SAM" id="MobiDB-lite"/>
    </source>
</evidence>
<dbReference type="PRINTS" id="PR00064">
    <property type="entry name" value="RIBOSOMALL35"/>
</dbReference>
<dbReference type="SUPFAM" id="SSF143034">
    <property type="entry name" value="L35p-like"/>
    <property type="match status" value="1"/>
</dbReference>
<dbReference type="Gene3D" id="4.10.410.60">
    <property type="match status" value="1"/>
</dbReference>
<gene>
    <name evidence="7" type="ORF">COT49_01455</name>
</gene>
<dbReference type="GO" id="GO:0006412">
    <property type="term" value="P:translation"/>
    <property type="evidence" value="ECO:0007669"/>
    <property type="project" value="InterPro"/>
</dbReference>
<evidence type="ECO:0000256" key="2">
    <source>
        <dbReference type="ARBA" id="ARBA00022980"/>
    </source>
</evidence>
<dbReference type="GO" id="GO:0003735">
    <property type="term" value="F:structural constituent of ribosome"/>
    <property type="evidence" value="ECO:0007669"/>
    <property type="project" value="InterPro"/>
</dbReference>
<proteinExistence type="inferred from homology"/>
<sequence>MKHKTNKTAAKRFKVTATGKLLRRAGGTSHLRRKEDSSRANRKRQLVKVSGLSLKKILRAIIS</sequence>